<evidence type="ECO:0000259" key="1">
    <source>
        <dbReference type="PROSITE" id="PS50995"/>
    </source>
</evidence>
<dbReference type="InterPro" id="IPR036388">
    <property type="entry name" value="WH-like_DNA-bd_sf"/>
</dbReference>
<dbReference type="InterPro" id="IPR036390">
    <property type="entry name" value="WH_DNA-bd_sf"/>
</dbReference>
<dbReference type="Gene3D" id="1.10.10.10">
    <property type="entry name" value="Winged helix-like DNA-binding domain superfamily/Winged helix DNA-binding domain"/>
    <property type="match status" value="1"/>
</dbReference>
<proteinExistence type="predicted"/>
<keyword evidence="3" id="KW-1185">Reference proteome</keyword>
<dbReference type="PANTHER" id="PTHR33164">
    <property type="entry name" value="TRANSCRIPTIONAL REGULATOR, MARR FAMILY"/>
    <property type="match status" value="1"/>
</dbReference>
<dbReference type="SMART" id="SM00347">
    <property type="entry name" value="HTH_MARR"/>
    <property type="match status" value="1"/>
</dbReference>
<comment type="caution">
    <text evidence="2">The sequence shown here is derived from an EMBL/GenBank/DDBJ whole genome shotgun (WGS) entry which is preliminary data.</text>
</comment>
<name>F3QQT2_9BACT</name>
<reference evidence="2 3" key="1">
    <citation type="submission" date="2011-02" db="EMBL/GenBank/DDBJ databases">
        <authorList>
            <person name="Weinstock G."/>
            <person name="Sodergren E."/>
            <person name="Clifton S."/>
            <person name="Fulton L."/>
            <person name="Fulton B."/>
            <person name="Courtney L."/>
            <person name="Fronick C."/>
            <person name="Harrison M."/>
            <person name="Strong C."/>
            <person name="Farmer C."/>
            <person name="Delahaunty K."/>
            <person name="Markovic C."/>
            <person name="Hall O."/>
            <person name="Minx P."/>
            <person name="Tomlinson C."/>
            <person name="Mitreva M."/>
            <person name="Hou S."/>
            <person name="Chen J."/>
            <person name="Wollam A."/>
            <person name="Pepin K.H."/>
            <person name="Johnson M."/>
            <person name="Bhonagiri V."/>
            <person name="Zhang X."/>
            <person name="Suruliraj S."/>
            <person name="Warren W."/>
            <person name="Chinwalla A."/>
            <person name="Mardis E.R."/>
            <person name="Wilson R.K."/>
        </authorList>
    </citation>
    <scope>NUCLEOTIDE SEQUENCE [LARGE SCALE GENOMIC DNA]</scope>
    <source>
        <strain evidence="2 3">YIT 11841</strain>
    </source>
</reference>
<dbReference type="OrthoDB" id="1095207at2"/>
<dbReference type="SUPFAM" id="SSF46785">
    <property type="entry name" value="Winged helix' DNA-binding domain"/>
    <property type="match status" value="1"/>
</dbReference>
<dbReference type="AlphaFoldDB" id="F3QQT2"/>
<dbReference type="STRING" id="762982.HMPREF9442_00525"/>
<dbReference type="GO" id="GO:0006950">
    <property type="term" value="P:response to stress"/>
    <property type="evidence" value="ECO:0007669"/>
    <property type="project" value="TreeGrafter"/>
</dbReference>
<organism evidence="2 3">
    <name type="scientific">Paraprevotella xylaniphila YIT 11841</name>
    <dbReference type="NCBI Taxonomy" id="762982"/>
    <lineage>
        <taxon>Bacteria</taxon>
        <taxon>Pseudomonadati</taxon>
        <taxon>Bacteroidota</taxon>
        <taxon>Bacteroidia</taxon>
        <taxon>Bacteroidales</taxon>
        <taxon>Prevotellaceae</taxon>
        <taxon>Paraprevotella</taxon>
    </lineage>
</organism>
<dbReference type="PANTHER" id="PTHR33164:SF43">
    <property type="entry name" value="HTH-TYPE TRANSCRIPTIONAL REPRESSOR YETL"/>
    <property type="match status" value="1"/>
</dbReference>
<dbReference type="PROSITE" id="PS50995">
    <property type="entry name" value="HTH_MARR_2"/>
    <property type="match status" value="1"/>
</dbReference>
<dbReference type="eggNOG" id="COG1846">
    <property type="taxonomic scope" value="Bacteria"/>
</dbReference>
<accession>F3QQT2</accession>
<evidence type="ECO:0000313" key="2">
    <source>
        <dbReference type="EMBL" id="EGG56886.1"/>
    </source>
</evidence>
<gene>
    <name evidence="2" type="ORF">HMPREF9442_00525</name>
</gene>
<dbReference type="Pfam" id="PF13463">
    <property type="entry name" value="HTH_27"/>
    <property type="match status" value="1"/>
</dbReference>
<dbReference type="InterPro" id="IPR039422">
    <property type="entry name" value="MarR/SlyA-like"/>
</dbReference>
<dbReference type="Proteomes" id="UP000005546">
    <property type="component" value="Unassembled WGS sequence"/>
</dbReference>
<dbReference type="HOGENOM" id="CLU_148642_0_0_10"/>
<sequence>MEKIKCICVMRDLYRSLALLETRLSETYGLSLNEAMVLCSVGEETVMAGAVVERTGLTASHASKVIRSVEEKGLLVRSLGEKDKRQMFFTLTDKAKERLEDIRKHGIEIPDLLLPFFQ</sequence>
<dbReference type="RefSeq" id="WP_008624896.1">
    <property type="nucleotide sequence ID" value="NZ_GL883819.1"/>
</dbReference>
<dbReference type="EMBL" id="AFBR01000015">
    <property type="protein sequence ID" value="EGG56886.1"/>
    <property type="molecule type" value="Genomic_DNA"/>
</dbReference>
<protein>
    <submittedName>
        <fullName evidence="2">Transcriptional regulator, MarR family</fullName>
    </submittedName>
</protein>
<evidence type="ECO:0000313" key="3">
    <source>
        <dbReference type="Proteomes" id="UP000005546"/>
    </source>
</evidence>
<dbReference type="InterPro" id="IPR000835">
    <property type="entry name" value="HTH_MarR-typ"/>
</dbReference>
<feature type="domain" description="HTH marR-type" evidence="1">
    <location>
        <begin position="1"/>
        <end position="118"/>
    </location>
</feature>
<dbReference type="GO" id="GO:0003700">
    <property type="term" value="F:DNA-binding transcription factor activity"/>
    <property type="evidence" value="ECO:0007669"/>
    <property type="project" value="InterPro"/>
</dbReference>